<keyword evidence="2" id="KW-0732">Signal</keyword>
<dbReference type="InterPro" id="IPR011839">
    <property type="entry name" value="Pullul_strch"/>
</dbReference>
<dbReference type="InterPro" id="IPR014756">
    <property type="entry name" value="Ig_E-set"/>
</dbReference>
<dbReference type="SUPFAM" id="SSF51011">
    <property type="entry name" value="Glycosyl hydrolase domain"/>
    <property type="match status" value="1"/>
</dbReference>
<dbReference type="PANTHER" id="PTHR43002">
    <property type="entry name" value="GLYCOGEN DEBRANCHING ENZYME"/>
    <property type="match status" value="1"/>
</dbReference>
<dbReference type="InterPro" id="IPR017853">
    <property type="entry name" value="GH"/>
</dbReference>
<keyword evidence="5" id="KW-1185">Reference proteome</keyword>
<dbReference type="InterPro" id="IPR024561">
    <property type="entry name" value="Pullul_strch_C"/>
</dbReference>
<evidence type="ECO:0000313" key="5">
    <source>
        <dbReference type="Proteomes" id="UP001595887"/>
    </source>
</evidence>
<dbReference type="EMBL" id="JBHSDH010000013">
    <property type="protein sequence ID" value="MFC4293388.1"/>
    <property type="molecule type" value="Genomic_DNA"/>
</dbReference>
<reference evidence="5" key="1">
    <citation type="journal article" date="2019" name="Int. J. Syst. Evol. Microbiol.">
        <title>The Global Catalogue of Microorganisms (GCM) 10K type strain sequencing project: providing services to taxonomists for standard genome sequencing and annotation.</title>
        <authorList>
            <consortium name="The Broad Institute Genomics Platform"/>
            <consortium name="The Broad Institute Genome Sequencing Center for Infectious Disease"/>
            <person name="Wu L."/>
            <person name="Ma J."/>
        </authorList>
    </citation>
    <scope>NUCLEOTIDE SEQUENCE [LARGE SCALE GENOMIC DNA]</scope>
    <source>
        <strain evidence="5">CECT 8531</strain>
    </source>
</reference>
<dbReference type="SUPFAM" id="SSF51445">
    <property type="entry name" value="(Trans)glycosidases"/>
    <property type="match status" value="1"/>
</dbReference>
<evidence type="ECO:0000256" key="1">
    <source>
        <dbReference type="ARBA" id="ARBA00008061"/>
    </source>
</evidence>
<dbReference type="Proteomes" id="UP001595887">
    <property type="component" value="Unassembled WGS sequence"/>
</dbReference>
<dbReference type="InterPro" id="IPR004193">
    <property type="entry name" value="Glyco_hydro_13_N"/>
</dbReference>
<dbReference type="InterPro" id="IPR013780">
    <property type="entry name" value="Glyco_hydro_b"/>
</dbReference>
<accession>A0ABV8RJ10</accession>
<dbReference type="Gene3D" id="3.20.20.80">
    <property type="entry name" value="Glycosidases"/>
    <property type="match status" value="1"/>
</dbReference>
<protein>
    <submittedName>
        <fullName evidence="4">Pullulanase-type alpha-1,6-glucosidase</fullName>
    </submittedName>
</protein>
<dbReference type="Pfam" id="PF11852">
    <property type="entry name" value="Pullul_strch_C"/>
    <property type="match status" value="1"/>
</dbReference>
<feature type="domain" description="Glycosyl hydrolase family 13 catalytic" evidence="3">
    <location>
        <begin position="362"/>
        <end position="756"/>
    </location>
</feature>
<evidence type="ECO:0000313" key="4">
    <source>
        <dbReference type="EMBL" id="MFC4293388.1"/>
    </source>
</evidence>
<proteinExistence type="inferred from homology"/>
<dbReference type="RefSeq" id="WP_381424895.1">
    <property type="nucleotide sequence ID" value="NZ_JBHSDH010000013.1"/>
</dbReference>
<dbReference type="Gene3D" id="2.60.40.10">
    <property type="entry name" value="Immunoglobulins"/>
    <property type="match status" value="1"/>
</dbReference>
<comment type="caution">
    <text evidence="4">The sequence shown here is derived from an EMBL/GenBank/DDBJ whole genome shotgun (WGS) entry which is preliminary data.</text>
</comment>
<dbReference type="Pfam" id="PF17967">
    <property type="entry name" value="Pullulanase_N2"/>
    <property type="match status" value="1"/>
</dbReference>
<dbReference type="InterPro" id="IPR013783">
    <property type="entry name" value="Ig-like_fold"/>
</dbReference>
<comment type="similarity">
    <text evidence="1">Belongs to the glycosyl hydrolase 13 family.</text>
</comment>
<name>A0ABV8RJ10_9SPHN</name>
<dbReference type="Gene3D" id="2.60.40.1180">
    <property type="entry name" value="Golgi alpha-mannosidase II"/>
    <property type="match status" value="1"/>
</dbReference>
<dbReference type="InterPro" id="IPR006047">
    <property type="entry name" value="GH13_cat_dom"/>
</dbReference>
<gene>
    <name evidence="4" type="primary">pulA</name>
    <name evidence="4" type="ORF">ACFOWX_13265</name>
</gene>
<evidence type="ECO:0000256" key="2">
    <source>
        <dbReference type="SAM" id="SignalP"/>
    </source>
</evidence>
<dbReference type="InterPro" id="IPR040671">
    <property type="entry name" value="Pullulanase_N2"/>
</dbReference>
<evidence type="ECO:0000259" key="3">
    <source>
        <dbReference type="SMART" id="SM00642"/>
    </source>
</evidence>
<dbReference type="CDD" id="cd02860">
    <property type="entry name" value="E_set_Pullulanase"/>
    <property type="match status" value="1"/>
</dbReference>
<dbReference type="Pfam" id="PF02922">
    <property type="entry name" value="CBM_48"/>
    <property type="match status" value="1"/>
</dbReference>
<feature type="signal peptide" evidence="2">
    <location>
        <begin position="1"/>
        <end position="24"/>
    </location>
</feature>
<dbReference type="CDD" id="cd11341">
    <property type="entry name" value="AmyAc_Pullulanase_LD-like"/>
    <property type="match status" value="1"/>
</dbReference>
<dbReference type="Gene3D" id="2.60.40.1130">
    <property type="entry name" value="Rab geranylgeranyltransferase alpha-subunit, insert domain"/>
    <property type="match status" value="1"/>
</dbReference>
<dbReference type="SUPFAM" id="SSF81296">
    <property type="entry name" value="E set domains"/>
    <property type="match status" value="2"/>
</dbReference>
<feature type="chain" id="PRO_5046163311" evidence="2">
    <location>
        <begin position="25"/>
        <end position="879"/>
    </location>
</feature>
<sequence>MNFSIFWRAAFALLFCLYIPALSAQDSAPAVPAQAAAEAHWLSRDMIAWNAPKGSDLILLSDGEAAAPLVAAGQVDGDLAAAYPHLRGISLWRIHDGSRDRVRRWLKGRVDIRAQDDAAQELQRTSLQIGGVLDDLYANDAALGARFDGAKLHIALWAPTAQAVKLHLFDGPGDAARAVLPMTEDAATGVWHLDGAADWKGKYYLYEVRVFVPETGRVETNMVTDPYALSLSADSKRTHIADLNDPALMPAGWDKMRRALPEAPEDRVLYELHVRDFSISDASVAEEHRGGYLAFTDAAGNGMRHLRSLAEAGLSDVHLLPTYDCATIPETPAERLSPPDLSGFAPNSEQQQAEIAKVKERDGFNWCYDPLHYMTPEGSYSSDADAAARILEFRRMVMALSDAGLGTIVDVVFNHMMASGQAPLSVVDRIVPGYYHRLDDKGAVARSTCCANTATERRMMEKLMIDALTVWARDYKVSGFRFDLMGHHSRENILKARDTLRRLTLQQDGVDGRNLYLYGEGWNFGEVANNARFVQASQMNMGQGTGIGTFNDRIRDAIRGGGVGDKGSDSVRKQGFANGLFTAPNAMNKADDAARKEALRIADHIRVGLAGSIGDFTFTTADGMVRKAKDVSYNGSAAGYASDPQEIINYAEAHDNQTFFDISALKLPRDTSPADRVRWQNIASSIVLLSQGVPFLHAGQELLRSKSLDHNSYNSGDWFNLLDYSKAQNGWGRGLPHRADNEAEWPVARDLLSDQRLHMGPADIARASDHVREMLHIRKSSPLFRLRSGAEVIENIRFDNVGPDQIPGLIVMRLGTARAEEMIVVINTAPQTQSVPVTGRYKLHDILRRSSDPVVRKARMKRGQLVTPPLTTAVFVKAR</sequence>
<organism evidence="4 5">
    <name type="scientific">Sphingorhabdus arenilitoris</name>
    <dbReference type="NCBI Taxonomy" id="1490041"/>
    <lineage>
        <taxon>Bacteria</taxon>
        <taxon>Pseudomonadati</taxon>
        <taxon>Pseudomonadota</taxon>
        <taxon>Alphaproteobacteria</taxon>
        <taxon>Sphingomonadales</taxon>
        <taxon>Sphingomonadaceae</taxon>
        <taxon>Sphingorhabdus</taxon>
    </lineage>
</organism>
<dbReference type="SMART" id="SM00642">
    <property type="entry name" value="Aamy"/>
    <property type="match status" value="1"/>
</dbReference>
<dbReference type="NCBIfam" id="TIGR02103">
    <property type="entry name" value="pullul_strch"/>
    <property type="match status" value="1"/>
</dbReference>